<dbReference type="InterPro" id="IPR017740">
    <property type="entry name" value="TssA-like"/>
</dbReference>
<dbReference type="KEGG" id="abas:ACPOL_4092"/>
<organism evidence="2 3">
    <name type="scientific">Acidisarcina polymorpha</name>
    <dbReference type="NCBI Taxonomy" id="2211140"/>
    <lineage>
        <taxon>Bacteria</taxon>
        <taxon>Pseudomonadati</taxon>
        <taxon>Acidobacteriota</taxon>
        <taxon>Terriglobia</taxon>
        <taxon>Terriglobales</taxon>
        <taxon>Acidobacteriaceae</taxon>
        <taxon>Acidisarcina</taxon>
    </lineage>
</organism>
<dbReference type="Pfam" id="PF06812">
    <property type="entry name" value="ImpA_N"/>
    <property type="match status" value="1"/>
</dbReference>
<protein>
    <submittedName>
        <fullName evidence="2">ImpA</fullName>
    </submittedName>
</protein>
<dbReference type="NCBIfam" id="TIGR03363">
    <property type="entry name" value="VI_chp_8"/>
    <property type="match status" value="1"/>
</dbReference>
<dbReference type="InterPro" id="IPR010657">
    <property type="entry name" value="ImpA_N"/>
</dbReference>
<dbReference type="EMBL" id="CP030840">
    <property type="protein sequence ID" value="AXC13369.1"/>
    <property type="molecule type" value="Genomic_DNA"/>
</dbReference>
<dbReference type="AlphaFoldDB" id="A0A2Z5G2U1"/>
<dbReference type="Proteomes" id="UP000253606">
    <property type="component" value="Chromosome"/>
</dbReference>
<sequence length="574" mass="63759">MLRLEELLQPIDAVALAGKDLRYDPLIDQIRDARSQDDDSLPVGEWSRQTKRADYSLVASLAADALLNRSKDLWLAVWLGEACIQLEGYVALEPVLRLLLELQRRFWAEMYPEIEAGDLSLRSAPVHWGMERFASMIYELPITQSKLSYAAYKHVRSGVTAANLEALTAETLELHIQATSAEFYSELKEQLGRALIALDELYLFCDEKYGTDAPSFVRIRSALEEVQNVVAQLLRMKPGAPPPEEVTATFPVQLASSPRAEISLEPAIEANKELNFTAPASWQNALGLIRSCANYFLEQRPDNPAAYLLALAVQYGDTESSSGSGSSPSSETRLGLKRASELGDWRALFDQAIRAVMESSGRQWLDLYRYIWQGAQATGATSLEALVLAHSRALLDRDAGITGAAFEDDTPVANTETQRWFKSVVDPPVEPPPVVREFLPAPLPASPIVAADELYAQACVFAEGGEFARAAEILMEDATASRSGRGRFLRRLDLCRLCVRFGHASTAANILRQLLAETDERELDEWEDREILGELLWMLIESLGNEDAEGERRSAYARLCRIDPVRALGLLDRT</sequence>
<proteinExistence type="predicted"/>
<keyword evidence="3" id="KW-1185">Reference proteome</keyword>
<dbReference type="PANTHER" id="PTHR37951:SF1">
    <property type="entry name" value="TYPE VI SECRETION SYSTEM COMPONENT TSSA1"/>
    <property type="match status" value="1"/>
</dbReference>
<dbReference type="PANTHER" id="PTHR37951">
    <property type="entry name" value="CYTOPLASMIC PROTEIN-RELATED"/>
    <property type="match status" value="1"/>
</dbReference>
<feature type="domain" description="ImpA N-terminal" evidence="1">
    <location>
        <begin position="8"/>
        <end position="128"/>
    </location>
</feature>
<reference evidence="2 3" key="1">
    <citation type="journal article" date="2018" name="Front. Microbiol.">
        <title>Hydrolytic Capabilities as a Key to Environmental Success: Chitinolytic and Cellulolytic Acidobacteria From Acidic Sub-arctic Soils and Boreal Peatlands.</title>
        <authorList>
            <person name="Belova S.E."/>
            <person name="Ravin N.V."/>
            <person name="Pankratov T.A."/>
            <person name="Rakitin A.L."/>
            <person name="Ivanova A.A."/>
            <person name="Beletsky A.V."/>
            <person name="Mardanov A.V."/>
            <person name="Sinninghe Damste J.S."/>
            <person name="Dedysh S.N."/>
        </authorList>
    </citation>
    <scope>NUCLEOTIDE SEQUENCE [LARGE SCALE GENOMIC DNA]</scope>
    <source>
        <strain evidence="2 3">SBC82</strain>
    </source>
</reference>
<dbReference type="Pfam" id="PF16989">
    <property type="entry name" value="T6SS_VasJ"/>
    <property type="match status" value="1"/>
</dbReference>
<evidence type="ECO:0000259" key="1">
    <source>
        <dbReference type="Pfam" id="PF06812"/>
    </source>
</evidence>
<dbReference type="RefSeq" id="WP_161557435.1">
    <property type="nucleotide sequence ID" value="NZ_CP030840.1"/>
</dbReference>
<accession>A0A2Z5G2U1</accession>
<evidence type="ECO:0000313" key="2">
    <source>
        <dbReference type="EMBL" id="AXC13369.1"/>
    </source>
</evidence>
<dbReference type="InterPro" id="IPR017739">
    <property type="entry name" value="T6SS-assoc_VCA0119"/>
</dbReference>
<evidence type="ECO:0000313" key="3">
    <source>
        <dbReference type="Proteomes" id="UP000253606"/>
    </source>
</evidence>
<name>A0A2Z5G2U1_9BACT</name>
<gene>
    <name evidence="2" type="ORF">ACPOL_4092</name>
</gene>